<feature type="chain" id="PRO_5015198439" evidence="10">
    <location>
        <begin position="20"/>
        <end position="231"/>
    </location>
</feature>
<comment type="similarity">
    <text evidence="3">Belongs to the cytochrome P450 family.</text>
</comment>
<evidence type="ECO:0000256" key="7">
    <source>
        <dbReference type="ARBA" id="ARBA00023004"/>
    </source>
</evidence>
<dbReference type="Pfam" id="PF00067">
    <property type="entry name" value="p450"/>
    <property type="match status" value="1"/>
</dbReference>
<name>A0A2P5AKN7_PARAD</name>
<dbReference type="EMBL" id="JXTB01000541">
    <property type="protein sequence ID" value="PON37117.1"/>
    <property type="molecule type" value="Genomic_DNA"/>
</dbReference>
<evidence type="ECO:0000256" key="8">
    <source>
        <dbReference type="ARBA" id="ARBA00023033"/>
    </source>
</evidence>
<comment type="cofactor">
    <cofactor evidence="1">
        <name>heme</name>
        <dbReference type="ChEBI" id="CHEBI:30413"/>
    </cofactor>
</comment>
<evidence type="ECO:0000256" key="5">
    <source>
        <dbReference type="ARBA" id="ARBA00022723"/>
    </source>
</evidence>
<proteinExistence type="inferred from homology"/>
<keyword evidence="8" id="KW-0503">Monooxygenase</keyword>
<dbReference type="GO" id="GO:0005506">
    <property type="term" value="F:iron ion binding"/>
    <property type="evidence" value="ECO:0007669"/>
    <property type="project" value="InterPro"/>
</dbReference>
<keyword evidence="6" id="KW-0560">Oxidoreductase</keyword>
<comment type="subcellular location">
    <subcellularLocation>
        <location evidence="2">Membrane</location>
    </subcellularLocation>
</comment>
<dbReference type="GO" id="GO:0020037">
    <property type="term" value="F:heme binding"/>
    <property type="evidence" value="ECO:0007669"/>
    <property type="project" value="InterPro"/>
</dbReference>
<evidence type="ECO:0000256" key="4">
    <source>
        <dbReference type="ARBA" id="ARBA00022617"/>
    </source>
</evidence>
<evidence type="ECO:0000256" key="2">
    <source>
        <dbReference type="ARBA" id="ARBA00004370"/>
    </source>
</evidence>
<dbReference type="Proteomes" id="UP000237105">
    <property type="component" value="Unassembled WGS sequence"/>
</dbReference>
<dbReference type="OrthoDB" id="1470350at2759"/>
<dbReference type="GO" id="GO:0016020">
    <property type="term" value="C:membrane"/>
    <property type="evidence" value="ECO:0007669"/>
    <property type="project" value="UniProtKB-SubCell"/>
</dbReference>
<dbReference type="PANTHER" id="PTHR47943">
    <property type="entry name" value="CYTOCHROME P450 93A3-LIKE"/>
    <property type="match status" value="1"/>
</dbReference>
<keyword evidence="7" id="KW-0408">Iron</keyword>
<evidence type="ECO:0000256" key="3">
    <source>
        <dbReference type="ARBA" id="ARBA00010617"/>
    </source>
</evidence>
<organism evidence="11 12">
    <name type="scientific">Parasponia andersonii</name>
    <name type="common">Sponia andersonii</name>
    <dbReference type="NCBI Taxonomy" id="3476"/>
    <lineage>
        <taxon>Eukaryota</taxon>
        <taxon>Viridiplantae</taxon>
        <taxon>Streptophyta</taxon>
        <taxon>Embryophyta</taxon>
        <taxon>Tracheophyta</taxon>
        <taxon>Spermatophyta</taxon>
        <taxon>Magnoliopsida</taxon>
        <taxon>eudicotyledons</taxon>
        <taxon>Gunneridae</taxon>
        <taxon>Pentapetalae</taxon>
        <taxon>rosids</taxon>
        <taxon>fabids</taxon>
        <taxon>Rosales</taxon>
        <taxon>Cannabaceae</taxon>
        <taxon>Parasponia</taxon>
    </lineage>
</organism>
<dbReference type="GO" id="GO:0016705">
    <property type="term" value="F:oxidoreductase activity, acting on paired donors, with incorporation or reduction of molecular oxygen"/>
    <property type="evidence" value="ECO:0007669"/>
    <property type="project" value="InterPro"/>
</dbReference>
<reference evidence="12" key="1">
    <citation type="submission" date="2016-06" db="EMBL/GenBank/DDBJ databases">
        <title>Parallel loss of symbiosis genes in relatives of nitrogen-fixing non-legume Parasponia.</title>
        <authorList>
            <person name="Van Velzen R."/>
            <person name="Holmer R."/>
            <person name="Bu F."/>
            <person name="Rutten L."/>
            <person name="Van Zeijl A."/>
            <person name="Liu W."/>
            <person name="Santuari L."/>
            <person name="Cao Q."/>
            <person name="Sharma T."/>
            <person name="Shen D."/>
            <person name="Roswanjaya Y."/>
            <person name="Wardhani T."/>
            <person name="Kalhor M.S."/>
            <person name="Jansen J."/>
            <person name="Van den Hoogen J."/>
            <person name="Gungor B."/>
            <person name="Hartog M."/>
            <person name="Hontelez J."/>
            <person name="Verver J."/>
            <person name="Yang W.-C."/>
            <person name="Schijlen E."/>
            <person name="Repin R."/>
            <person name="Schilthuizen M."/>
            <person name="Schranz E."/>
            <person name="Heidstra R."/>
            <person name="Miyata K."/>
            <person name="Fedorova E."/>
            <person name="Kohlen W."/>
            <person name="Bisseling T."/>
            <person name="Smit S."/>
            <person name="Geurts R."/>
        </authorList>
    </citation>
    <scope>NUCLEOTIDE SEQUENCE [LARGE SCALE GENOMIC DNA]</scope>
    <source>
        <strain evidence="12">cv. WU1-14</strain>
    </source>
</reference>
<dbReference type="AlphaFoldDB" id="A0A2P5AKN7"/>
<gene>
    <name evidence="11" type="ORF">PanWU01x14_322800</name>
</gene>
<comment type="caution">
    <text evidence="11">The sequence shown here is derived from an EMBL/GenBank/DDBJ whole genome shotgun (WGS) entry which is preliminary data.</text>
</comment>
<feature type="non-terminal residue" evidence="11">
    <location>
        <position position="231"/>
    </location>
</feature>
<keyword evidence="5" id="KW-0479">Metal-binding</keyword>
<evidence type="ECO:0000256" key="1">
    <source>
        <dbReference type="ARBA" id="ARBA00001971"/>
    </source>
</evidence>
<dbReference type="InterPro" id="IPR001128">
    <property type="entry name" value="Cyt_P450"/>
</dbReference>
<keyword evidence="10" id="KW-0732">Signal</keyword>
<evidence type="ECO:0000256" key="6">
    <source>
        <dbReference type="ARBA" id="ARBA00023002"/>
    </source>
</evidence>
<protein>
    <submittedName>
        <fullName evidence="11">Cytochrome P</fullName>
    </submittedName>
</protein>
<keyword evidence="9" id="KW-0472">Membrane</keyword>
<keyword evidence="4" id="KW-0349">Heme</keyword>
<dbReference type="GO" id="GO:0004497">
    <property type="term" value="F:monooxygenase activity"/>
    <property type="evidence" value="ECO:0007669"/>
    <property type="project" value="UniProtKB-KW"/>
</dbReference>
<sequence length="231" mass="25879">MSPTALLAILFIFLGTLRHILIQFANQTRPKNSGKLPPGPRPLPIIGNLHLLTTLPHRGLRNLAQEYGPIMFLRLGHVPTVVVSSPAVAELFLKRHDTVFASRPKVQASDYVSYGSKGLVFCEYGPYWRNMKKLCMSQLTSATKVESFSGLRREELVSLVEELKRVAGTREVVDISGKVKELIEKITYSMILGRCNDDKYDLKGIIEESLRLVGSFNLADYVPWLGPLDLQ</sequence>
<dbReference type="InterPro" id="IPR036396">
    <property type="entry name" value="Cyt_P450_sf"/>
</dbReference>
<evidence type="ECO:0000313" key="11">
    <source>
        <dbReference type="EMBL" id="PON37117.1"/>
    </source>
</evidence>
<feature type="signal peptide" evidence="10">
    <location>
        <begin position="1"/>
        <end position="19"/>
    </location>
</feature>
<evidence type="ECO:0000313" key="12">
    <source>
        <dbReference type="Proteomes" id="UP000237105"/>
    </source>
</evidence>
<evidence type="ECO:0000256" key="9">
    <source>
        <dbReference type="ARBA" id="ARBA00023136"/>
    </source>
</evidence>
<evidence type="ECO:0000256" key="10">
    <source>
        <dbReference type="SAM" id="SignalP"/>
    </source>
</evidence>
<dbReference type="PANTHER" id="PTHR47943:SF9">
    <property type="entry name" value="CYTOCHROME P450"/>
    <property type="match status" value="1"/>
</dbReference>
<keyword evidence="12" id="KW-1185">Reference proteome</keyword>
<dbReference type="Gene3D" id="1.10.630.10">
    <property type="entry name" value="Cytochrome P450"/>
    <property type="match status" value="1"/>
</dbReference>
<dbReference type="STRING" id="3476.A0A2P5AKN7"/>
<dbReference type="SUPFAM" id="SSF48264">
    <property type="entry name" value="Cytochrome P450"/>
    <property type="match status" value="1"/>
</dbReference>
<accession>A0A2P5AKN7</accession>